<comment type="caution">
    <text evidence="1">The sequence shown here is derived from an EMBL/GenBank/DDBJ whole genome shotgun (WGS) entry which is preliminary data.</text>
</comment>
<gene>
    <name evidence="1" type="ORF">D0Z07_6105</name>
</gene>
<keyword evidence="2" id="KW-1185">Reference proteome</keyword>
<dbReference type="EMBL" id="VNKQ01000014">
    <property type="protein sequence ID" value="KAG0646806.1"/>
    <property type="molecule type" value="Genomic_DNA"/>
</dbReference>
<dbReference type="Gene3D" id="3.30.70.100">
    <property type="match status" value="1"/>
</dbReference>
<dbReference type="AlphaFoldDB" id="A0A9P6VF86"/>
<proteinExistence type="predicted"/>
<evidence type="ECO:0000313" key="1">
    <source>
        <dbReference type="EMBL" id="KAG0646806.1"/>
    </source>
</evidence>
<dbReference type="OrthoDB" id="265717at2759"/>
<evidence type="ECO:0000313" key="2">
    <source>
        <dbReference type="Proteomes" id="UP000785200"/>
    </source>
</evidence>
<organism evidence="1 2">
    <name type="scientific">Hyphodiscus hymeniophilus</name>
    <dbReference type="NCBI Taxonomy" id="353542"/>
    <lineage>
        <taxon>Eukaryota</taxon>
        <taxon>Fungi</taxon>
        <taxon>Dikarya</taxon>
        <taxon>Ascomycota</taxon>
        <taxon>Pezizomycotina</taxon>
        <taxon>Leotiomycetes</taxon>
        <taxon>Helotiales</taxon>
        <taxon>Hyphodiscaceae</taxon>
        <taxon>Hyphodiscus</taxon>
    </lineage>
</organism>
<name>A0A9P6VF86_9HELO</name>
<accession>A0A9P6VF86</accession>
<sequence length="269" mass="29449">MPICTIYLLSLNVPIPQFLHSLSSTTVKPLVVSKVIRWIILPTSTSTSALLAHNIHWDILLIIPSTDPLPQALQKHIQHQWSLQSGVPSRILQDFAAKNKALLSPSKGSVPPLTGSLDKARLRSSSQDLELSSELLGWAESFGKQEGSGAVSMLNLLAFKPDLKSEYMKYGAEFARSAGSKRGGTAKIVGSVIHNGRESDGGEGWDEVALAHYPSISHFADMLASEDYQDINKRYRVESLRDTFILCTSELGIDHDQGGLWRKGMGSKL</sequence>
<evidence type="ECO:0008006" key="3">
    <source>
        <dbReference type="Google" id="ProtNLM"/>
    </source>
</evidence>
<dbReference type="Proteomes" id="UP000785200">
    <property type="component" value="Unassembled WGS sequence"/>
</dbReference>
<protein>
    <recommendedName>
        <fullName evidence="3">DUF1330 domain-containing protein</fullName>
    </recommendedName>
</protein>
<dbReference type="PANTHER" id="PTHR40257:SF1">
    <property type="entry name" value="DUF1330 DOMAIN-CONTAINING PROTEIN"/>
    <property type="match status" value="1"/>
</dbReference>
<dbReference type="PANTHER" id="PTHR40257">
    <property type="match status" value="1"/>
</dbReference>
<reference evidence="1" key="1">
    <citation type="submission" date="2019-07" db="EMBL/GenBank/DDBJ databases">
        <title>Hyphodiscus hymeniophilus genome sequencing and assembly.</title>
        <authorList>
            <person name="Kramer G."/>
            <person name="Nodwell J."/>
        </authorList>
    </citation>
    <scope>NUCLEOTIDE SEQUENCE</scope>
    <source>
        <strain evidence="1">ATCC 34498</strain>
    </source>
</reference>